<dbReference type="GO" id="GO:0005829">
    <property type="term" value="C:cytosol"/>
    <property type="evidence" value="ECO:0007669"/>
    <property type="project" value="TreeGrafter"/>
</dbReference>
<dbReference type="GO" id="GO:0016791">
    <property type="term" value="F:phosphatase activity"/>
    <property type="evidence" value="ECO:0007669"/>
    <property type="project" value="TreeGrafter"/>
</dbReference>
<evidence type="ECO:0000313" key="1">
    <source>
        <dbReference type="EMBL" id="MSR92251.1"/>
    </source>
</evidence>
<keyword evidence="2" id="KW-1185">Reference proteome</keyword>
<dbReference type="SUPFAM" id="SSF56784">
    <property type="entry name" value="HAD-like"/>
    <property type="match status" value="1"/>
</dbReference>
<organism evidence="1 2">
    <name type="scientific">Inconstantimicrobium porci</name>
    <dbReference type="NCBI Taxonomy" id="2652291"/>
    <lineage>
        <taxon>Bacteria</taxon>
        <taxon>Bacillati</taxon>
        <taxon>Bacillota</taxon>
        <taxon>Clostridia</taxon>
        <taxon>Eubacteriales</taxon>
        <taxon>Clostridiaceae</taxon>
        <taxon>Inconstantimicrobium</taxon>
    </lineage>
</organism>
<comment type="caution">
    <text evidence="1">The sequence shown here is derived from an EMBL/GenBank/DDBJ whole genome shotgun (WGS) entry which is preliminary data.</text>
</comment>
<dbReference type="Gene3D" id="3.40.50.1000">
    <property type="entry name" value="HAD superfamily/HAD-like"/>
    <property type="match status" value="1"/>
</dbReference>
<dbReference type="CDD" id="cd07516">
    <property type="entry name" value="HAD_Pase"/>
    <property type="match status" value="1"/>
</dbReference>
<dbReference type="NCBIfam" id="TIGR00099">
    <property type="entry name" value="Cof-subfamily"/>
    <property type="match status" value="1"/>
</dbReference>
<gene>
    <name evidence="1" type="ORF">FYJ33_12820</name>
</gene>
<name>A0A7X2T200_9CLOT</name>
<dbReference type="AlphaFoldDB" id="A0A7X2T200"/>
<sequence length="288" mass="32487">MIKVIASDMDGTLLNSAHEISEGNRNAIKKAINKGVKFVIATGRDYDSVHQLAEKNGLECEFVLMNGAEYRDKNGKLIEKIDLDKSKTKDIVNIMHKHGLCDKIFTNDGMYTTCTEEESMKGMAFQLQVMNPKLTFEEAMEEAHLFNGMNAIKYITDIDEFLNRDIEIRKIFGFHTEVSVLDETKKEVEALGDLAILSSFATNIEVTDIKAQKGFILGKVVDEMGISRDEVMILGDSFNDYSLFTEFKNSFAMENAMEHIKEIATYITDTNDNDGVAKAIYKMIPEIE</sequence>
<dbReference type="Gene3D" id="3.30.1240.10">
    <property type="match status" value="1"/>
</dbReference>
<dbReference type="SFLD" id="SFLDS00003">
    <property type="entry name" value="Haloacid_Dehalogenase"/>
    <property type="match status" value="1"/>
</dbReference>
<dbReference type="PROSITE" id="PS01228">
    <property type="entry name" value="COF_1"/>
    <property type="match status" value="1"/>
</dbReference>
<protein>
    <submittedName>
        <fullName evidence="1">HAD family phosphatase</fullName>
    </submittedName>
</protein>
<accession>A0A7X2T200</accession>
<dbReference type="InterPro" id="IPR036412">
    <property type="entry name" value="HAD-like_sf"/>
</dbReference>
<dbReference type="EMBL" id="VULX01000026">
    <property type="protein sequence ID" value="MSR92251.1"/>
    <property type="molecule type" value="Genomic_DNA"/>
</dbReference>
<dbReference type="RefSeq" id="WP_154532146.1">
    <property type="nucleotide sequence ID" value="NZ_JAQXTV010000226.1"/>
</dbReference>
<dbReference type="InterPro" id="IPR023214">
    <property type="entry name" value="HAD_sf"/>
</dbReference>
<dbReference type="PANTHER" id="PTHR10000">
    <property type="entry name" value="PHOSPHOSERINE PHOSPHATASE"/>
    <property type="match status" value="1"/>
</dbReference>
<dbReference type="GO" id="GO:0000287">
    <property type="term" value="F:magnesium ion binding"/>
    <property type="evidence" value="ECO:0007669"/>
    <property type="project" value="TreeGrafter"/>
</dbReference>
<dbReference type="InterPro" id="IPR000150">
    <property type="entry name" value="Cof"/>
</dbReference>
<dbReference type="InterPro" id="IPR006379">
    <property type="entry name" value="HAD-SF_hydro_IIB"/>
</dbReference>
<proteinExistence type="predicted"/>
<dbReference type="PANTHER" id="PTHR10000:SF55">
    <property type="entry name" value="5-AMINO-6-(5-PHOSPHO-D-RIBITYLAMINO)URACIL PHOSPHATASE YCSE"/>
    <property type="match status" value="1"/>
</dbReference>
<dbReference type="Pfam" id="PF08282">
    <property type="entry name" value="Hydrolase_3"/>
    <property type="match status" value="1"/>
</dbReference>
<dbReference type="Proteomes" id="UP000460287">
    <property type="component" value="Unassembled WGS sequence"/>
</dbReference>
<dbReference type="NCBIfam" id="TIGR01484">
    <property type="entry name" value="HAD-SF-IIB"/>
    <property type="match status" value="1"/>
</dbReference>
<dbReference type="SFLD" id="SFLDG01140">
    <property type="entry name" value="C2.B:_Phosphomannomutase_and_P"/>
    <property type="match status" value="1"/>
</dbReference>
<evidence type="ECO:0000313" key="2">
    <source>
        <dbReference type="Proteomes" id="UP000460287"/>
    </source>
</evidence>
<reference evidence="1 2" key="1">
    <citation type="submission" date="2019-08" db="EMBL/GenBank/DDBJ databases">
        <title>In-depth cultivation of the pig gut microbiome towards novel bacterial diversity and tailored functional studies.</title>
        <authorList>
            <person name="Wylensek D."/>
            <person name="Hitch T.C.A."/>
            <person name="Clavel T."/>
        </authorList>
    </citation>
    <scope>NUCLEOTIDE SEQUENCE [LARGE SCALE GENOMIC DNA]</scope>
    <source>
        <strain evidence="1 2">WCA-383-APC-5B</strain>
    </source>
</reference>